<evidence type="ECO:0000313" key="1">
    <source>
        <dbReference type="EMBL" id="KAA5540946.1"/>
    </source>
</evidence>
<gene>
    <name evidence="1" type="ORF">FYK55_18715</name>
</gene>
<proteinExistence type="predicted"/>
<sequence>MTHPPAAPMPRPSVELLVCESGHRWCDTARRFVGPFQHAFLSAPPGGVPGVVPHTGPSEPVIAVRAVEHSKVRASIAGLPRAVILWEVGGDNAVPVALTLAQIGVGRPDLMQLIAIDAPSRRIGRRLALSMMELGARAVVQTPEDFADIAPLIRRYFQASTEVRQTVRAIAAT</sequence>
<name>A0A5M6D1Q7_9BACT</name>
<reference evidence="1 2" key="1">
    <citation type="submission" date="2019-08" db="EMBL/GenBank/DDBJ databases">
        <authorList>
            <person name="Dhanesh K."/>
            <person name="Kumar G."/>
            <person name="Sasikala C."/>
            <person name="Venkata Ramana C."/>
        </authorList>
    </citation>
    <scope>NUCLEOTIDE SEQUENCE [LARGE SCALE GENOMIC DNA]</scope>
    <source>
        <strain evidence="1 2">JC645</strain>
    </source>
</reference>
<dbReference type="EMBL" id="VWOX01000011">
    <property type="protein sequence ID" value="KAA5540946.1"/>
    <property type="molecule type" value="Genomic_DNA"/>
</dbReference>
<comment type="caution">
    <text evidence="1">The sequence shown here is derived from an EMBL/GenBank/DDBJ whole genome shotgun (WGS) entry which is preliminary data.</text>
</comment>
<organism evidence="1 2">
    <name type="scientific">Roseiconus nitratireducens</name>
    <dbReference type="NCBI Taxonomy" id="2605748"/>
    <lineage>
        <taxon>Bacteria</taxon>
        <taxon>Pseudomonadati</taxon>
        <taxon>Planctomycetota</taxon>
        <taxon>Planctomycetia</taxon>
        <taxon>Pirellulales</taxon>
        <taxon>Pirellulaceae</taxon>
        <taxon>Roseiconus</taxon>
    </lineage>
</organism>
<protein>
    <submittedName>
        <fullName evidence="1">Uncharacterized protein</fullName>
    </submittedName>
</protein>
<dbReference type="AlphaFoldDB" id="A0A5M6D1Q7"/>
<dbReference type="RefSeq" id="WP_150077991.1">
    <property type="nucleotide sequence ID" value="NZ_VWOX01000011.1"/>
</dbReference>
<accession>A0A5M6D1Q7</accession>
<dbReference type="Proteomes" id="UP000324479">
    <property type="component" value="Unassembled WGS sequence"/>
</dbReference>
<keyword evidence="2" id="KW-1185">Reference proteome</keyword>
<evidence type="ECO:0000313" key="2">
    <source>
        <dbReference type="Proteomes" id="UP000324479"/>
    </source>
</evidence>